<organism evidence="1 2">
    <name type="scientific">Babesia divergens</name>
    <dbReference type="NCBI Taxonomy" id="32595"/>
    <lineage>
        <taxon>Eukaryota</taxon>
        <taxon>Sar</taxon>
        <taxon>Alveolata</taxon>
        <taxon>Apicomplexa</taxon>
        <taxon>Aconoidasida</taxon>
        <taxon>Piroplasmida</taxon>
        <taxon>Babesiidae</taxon>
        <taxon>Babesia</taxon>
    </lineage>
</organism>
<dbReference type="AlphaFoldDB" id="A0AAD9GE74"/>
<sequence length="99" mass="11276">MADNGKIEVTEFRGKESVDIVQGKKIFPAGKTLRTIAAKKTVKIGREGTLKIFMGSTGFQMRLRRIHKKFHGSLKILSRIRSRLPIDPWNKMVLKGLRI</sequence>
<evidence type="ECO:0000313" key="1">
    <source>
        <dbReference type="EMBL" id="KAK1936829.1"/>
    </source>
</evidence>
<reference evidence="1" key="1">
    <citation type="journal article" date="2014" name="Nucleic Acids Res.">
        <title>The evolutionary dynamics of variant antigen genes in Babesia reveal a history of genomic innovation underlying host-parasite interaction.</title>
        <authorList>
            <person name="Jackson A.P."/>
            <person name="Otto T.D."/>
            <person name="Darby A."/>
            <person name="Ramaprasad A."/>
            <person name="Xia D."/>
            <person name="Echaide I.E."/>
            <person name="Farber M."/>
            <person name="Gahlot S."/>
            <person name="Gamble J."/>
            <person name="Gupta D."/>
            <person name="Gupta Y."/>
            <person name="Jackson L."/>
            <person name="Malandrin L."/>
            <person name="Malas T.B."/>
            <person name="Moussa E."/>
            <person name="Nair M."/>
            <person name="Reid A.J."/>
            <person name="Sanders M."/>
            <person name="Sharma J."/>
            <person name="Tracey A."/>
            <person name="Quail M.A."/>
            <person name="Weir W."/>
            <person name="Wastling J.M."/>
            <person name="Hall N."/>
            <person name="Willadsen P."/>
            <person name="Lingelbach K."/>
            <person name="Shiels B."/>
            <person name="Tait A."/>
            <person name="Berriman M."/>
            <person name="Allred D.R."/>
            <person name="Pain A."/>
        </authorList>
    </citation>
    <scope>NUCLEOTIDE SEQUENCE</scope>
    <source>
        <strain evidence="1">1802A</strain>
    </source>
</reference>
<dbReference type="Proteomes" id="UP001195914">
    <property type="component" value="Unassembled WGS sequence"/>
</dbReference>
<name>A0AAD9GE74_BABDI</name>
<keyword evidence="2" id="KW-1185">Reference proteome</keyword>
<comment type="caution">
    <text evidence="1">The sequence shown here is derived from an EMBL/GenBank/DDBJ whole genome shotgun (WGS) entry which is preliminary data.</text>
</comment>
<evidence type="ECO:0000313" key="2">
    <source>
        <dbReference type="Proteomes" id="UP001195914"/>
    </source>
</evidence>
<gene>
    <name evidence="1" type="ORF">X943_000261</name>
</gene>
<proteinExistence type="predicted"/>
<reference evidence="1" key="2">
    <citation type="submission" date="2021-05" db="EMBL/GenBank/DDBJ databases">
        <authorList>
            <person name="Pain A."/>
        </authorList>
    </citation>
    <scope>NUCLEOTIDE SEQUENCE</scope>
    <source>
        <strain evidence="1">1802A</strain>
    </source>
</reference>
<dbReference type="EMBL" id="JAHBMH010000034">
    <property type="protein sequence ID" value="KAK1936829.1"/>
    <property type="molecule type" value="Genomic_DNA"/>
</dbReference>
<accession>A0AAD9GE74</accession>
<protein>
    <submittedName>
        <fullName evidence="1">Uncharacterized protein</fullName>
    </submittedName>
</protein>